<dbReference type="PROSITE" id="PS50192">
    <property type="entry name" value="T_SNARE"/>
    <property type="match status" value="1"/>
</dbReference>
<proteinExistence type="predicted"/>
<gene>
    <name evidence="9" type="ORF">MKK02DRAFT_28727</name>
</gene>
<dbReference type="SUPFAM" id="SSF58038">
    <property type="entry name" value="SNARE fusion complex"/>
    <property type="match status" value="1"/>
</dbReference>
<keyword evidence="3 7" id="KW-0812">Transmembrane</keyword>
<evidence type="ECO:0000256" key="7">
    <source>
        <dbReference type="SAM" id="Phobius"/>
    </source>
</evidence>
<dbReference type="GO" id="GO:0070072">
    <property type="term" value="P:vacuolar proton-transporting V-type ATPase complex assembly"/>
    <property type="evidence" value="ECO:0007669"/>
    <property type="project" value="InterPro"/>
</dbReference>
<dbReference type="Pfam" id="PF11712">
    <property type="entry name" value="Vma12"/>
    <property type="match status" value="1"/>
</dbReference>
<keyword evidence="4 7" id="KW-1133">Transmembrane helix</keyword>
<dbReference type="GO" id="GO:0016020">
    <property type="term" value="C:membrane"/>
    <property type="evidence" value="ECO:0007669"/>
    <property type="project" value="UniProtKB-SubCell"/>
</dbReference>
<dbReference type="Proteomes" id="UP001164286">
    <property type="component" value="Unassembled WGS sequence"/>
</dbReference>
<feature type="compositionally biased region" description="Basic and acidic residues" evidence="6">
    <location>
        <begin position="539"/>
        <end position="551"/>
    </location>
</feature>
<evidence type="ECO:0000256" key="6">
    <source>
        <dbReference type="SAM" id="MobiDB-lite"/>
    </source>
</evidence>
<keyword evidence="2" id="KW-0813">Transport</keyword>
<dbReference type="CDD" id="cd15859">
    <property type="entry name" value="SNARE_SYN8"/>
    <property type="match status" value="1"/>
</dbReference>
<evidence type="ECO:0000256" key="4">
    <source>
        <dbReference type="ARBA" id="ARBA00022989"/>
    </source>
</evidence>
<dbReference type="SMART" id="SM00397">
    <property type="entry name" value="t_SNARE"/>
    <property type="match status" value="1"/>
</dbReference>
<evidence type="ECO:0000256" key="2">
    <source>
        <dbReference type="ARBA" id="ARBA00022448"/>
    </source>
</evidence>
<feature type="region of interest" description="Disordered" evidence="6">
    <location>
        <begin position="79"/>
        <end position="100"/>
    </location>
</feature>
<feature type="region of interest" description="Disordered" evidence="6">
    <location>
        <begin position="485"/>
        <end position="564"/>
    </location>
</feature>
<dbReference type="InterPro" id="IPR000727">
    <property type="entry name" value="T_SNARE_dom"/>
</dbReference>
<evidence type="ECO:0000256" key="1">
    <source>
        <dbReference type="ARBA" id="ARBA00004167"/>
    </source>
</evidence>
<feature type="transmembrane region" description="Helical" evidence="7">
    <location>
        <begin position="221"/>
        <end position="242"/>
    </location>
</feature>
<dbReference type="GeneID" id="77726842"/>
<dbReference type="EMBL" id="JAKWFO010000008">
    <property type="protein sequence ID" value="KAI9633998.1"/>
    <property type="molecule type" value="Genomic_DNA"/>
</dbReference>
<protein>
    <recommendedName>
        <fullName evidence="8">t-SNARE coiled-coil homology domain-containing protein</fullName>
    </recommendedName>
</protein>
<dbReference type="Gene3D" id="1.20.5.110">
    <property type="match status" value="1"/>
</dbReference>
<dbReference type="AlphaFoldDB" id="A0AA38H4K7"/>
<feature type="compositionally biased region" description="Basic and acidic residues" evidence="6">
    <location>
        <begin position="445"/>
        <end position="456"/>
    </location>
</feature>
<dbReference type="GO" id="GO:0012505">
    <property type="term" value="C:endomembrane system"/>
    <property type="evidence" value="ECO:0007669"/>
    <property type="project" value="UniProtKB-ARBA"/>
</dbReference>
<dbReference type="PANTHER" id="PTHR12791">
    <property type="entry name" value="GOLGI SNARE BET1-RELATED"/>
    <property type="match status" value="1"/>
</dbReference>
<dbReference type="GO" id="GO:0005737">
    <property type="term" value="C:cytoplasm"/>
    <property type="evidence" value="ECO:0007669"/>
    <property type="project" value="UniProtKB-ARBA"/>
</dbReference>
<sequence>MTTLLTLPPHLVEKIQAILAAKLGDKVDANIRAGLKKVQQDVSASAAEQERLASALAARWSELSGTKVSVDVGEASLGNAPLREPGLEEDGDAPDQPPPTIDEEVLVALSKWASTGIGRVTLKRKGLDPDAYSLISLLAGTEVYLPPAVLARLRAADNPDKPDPFLPSYLSAKPPSLGSEYRALTRNLASTLNILFSIFGSAGAVYAAGVSGAGYSRETALLLAILAAVVVAVAEGVLYWIFKVRLRKGREESAKMGREMNRGSAKLGVLDSMADVVGDGKVSSGDVAETISGPKQHYASRHSVQVRARPLVLESVRTDLTPLCCSSSQPTPQPTQSILRRYFFLHQQPTNKPYLDSRPLPAETAMSNPALLALSQRLTSTSSLLLERSRVISLNLPPSASSQNQIVRNLTSIKNDLAKFEDELQLESSGLSVGGRDTPSKKGGKSREGDVARQLREAGESFDRLVEIFGEDEVGREKAKILRRAPKQSTAVQNPVTPDPIFTSTLSGNNNPSRPTSAIPRVEIEPPTPAGNPNMPFRDYPDGRRSGDRTFPHAYTEDEEDDRDDREIMDSQEMVMQDQDDRLALLSTSIGRQNHLSIQIGSELDQHHELLEDVDGAMDRTAARLGGARKRLDKVANDAKQYGRLTGYRPC</sequence>
<feature type="transmembrane region" description="Helical" evidence="7">
    <location>
        <begin position="192"/>
        <end position="215"/>
    </location>
</feature>
<feature type="compositionally biased region" description="Polar residues" evidence="6">
    <location>
        <begin position="487"/>
        <end position="516"/>
    </location>
</feature>
<name>A0AA38H4K7_9TREE</name>
<organism evidence="9 10">
    <name type="scientific">Dioszegia hungarica</name>
    <dbReference type="NCBI Taxonomy" id="4972"/>
    <lineage>
        <taxon>Eukaryota</taxon>
        <taxon>Fungi</taxon>
        <taxon>Dikarya</taxon>
        <taxon>Basidiomycota</taxon>
        <taxon>Agaricomycotina</taxon>
        <taxon>Tremellomycetes</taxon>
        <taxon>Tremellales</taxon>
        <taxon>Bulleribasidiaceae</taxon>
        <taxon>Dioszegia</taxon>
    </lineage>
</organism>
<keyword evidence="10" id="KW-1185">Reference proteome</keyword>
<accession>A0AA38H4K7</accession>
<evidence type="ECO:0000313" key="9">
    <source>
        <dbReference type="EMBL" id="KAI9633998.1"/>
    </source>
</evidence>
<comment type="subcellular location">
    <subcellularLocation>
        <location evidence="1">Membrane</location>
        <topology evidence="1">Single-pass membrane protein</topology>
    </subcellularLocation>
</comment>
<comment type="caution">
    <text evidence="9">The sequence shown here is derived from an EMBL/GenBank/DDBJ whole genome shotgun (WGS) entry which is preliminary data.</text>
</comment>
<evidence type="ECO:0000256" key="5">
    <source>
        <dbReference type="ARBA" id="ARBA00023136"/>
    </source>
</evidence>
<dbReference type="InterPro" id="IPR021013">
    <property type="entry name" value="ATPase_Vma12"/>
</dbReference>
<reference evidence="9" key="1">
    <citation type="journal article" date="2022" name="G3 (Bethesda)">
        <title>High quality genome of the basidiomycete yeast Dioszegia hungarica PDD-24b-2 isolated from cloud water.</title>
        <authorList>
            <person name="Jarrige D."/>
            <person name="Haridas S."/>
            <person name="Bleykasten-Grosshans C."/>
            <person name="Joly M."/>
            <person name="Nadalig T."/>
            <person name="Sancelme M."/>
            <person name="Vuilleumier S."/>
            <person name="Grigoriev I.V."/>
            <person name="Amato P."/>
            <person name="Bringel F."/>
        </authorList>
    </citation>
    <scope>NUCLEOTIDE SEQUENCE</scope>
    <source>
        <strain evidence="9">PDD-24b-2</strain>
    </source>
</reference>
<feature type="domain" description="T-SNARE coiled-coil homology" evidence="8">
    <location>
        <begin position="573"/>
        <end position="635"/>
    </location>
</feature>
<evidence type="ECO:0000313" key="10">
    <source>
        <dbReference type="Proteomes" id="UP001164286"/>
    </source>
</evidence>
<evidence type="ECO:0000256" key="3">
    <source>
        <dbReference type="ARBA" id="ARBA00022692"/>
    </source>
</evidence>
<keyword evidence="5 7" id="KW-0472">Membrane</keyword>
<evidence type="ECO:0000259" key="8">
    <source>
        <dbReference type="PROSITE" id="PS50192"/>
    </source>
</evidence>
<feature type="region of interest" description="Disordered" evidence="6">
    <location>
        <begin position="429"/>
        <end position="456"/>
    </location>
</feature>
<dbReference type="RefSeq" id="XP_052943775.1">
    <property type="nucleotide sequence ID" value="XM_053087637.1"/>
</dbReference>